<keyword evidence="1" id="KW-1133">Transmembrane helix</keyword>
<evidence type="ECO:0000256" key="1">
    <source>
        <dbReference type="SAM" id="Phobius"/>
    </source>
</evidence>
<protein>
    <recommendedName>
        <fullName evidence="4">DUF4386 family protein</fullName>
    </recommendedName>
</protein>
<dbReference type="RefSeq" id="WP_120316673.1">
    <property type="nucleotide sequence ID" value="NZ_BONH01000020.1"/>
</dbReference>
<dbReference type="EMBL" id="BONH01000020">
    <property type="protein sequence ID" value="GIF99363.1"/>
    <property type="molecule type" value="Genomic_DNA"/>
</dbReference>
<keyword evidence="3" id="KW-1185">Reference proteome</keyword>
<dbReference type="AlphaFoldDB" id="A0A8J3KLF4"/>
<evidence type="ECO:0008006" key="4">
    <source>
        <dbReference type="Google" id="ProtNLM"/>
    </source>
</evidence>
<feature type="transmembrane region" description="Helical" evidence="1">
    <location>
        <begin position="173"/>
        <end position="192"/>
    </location>
</feature>
<reference evidence="2 3" key="1">
    <citation type="submission" date="2021-01" db="EMBL/GenBank/DDBJ databases">
        <title>Whole genome shotgun sequence of Catellatospora citrea NBRC 14495.</title>
        <authorList>
            <person name="Komaki H."/>
            <person name="Tamura T."/>
        </authorList>
    </citation>
    <scope>NUCLEOTIDE SEQUENCE [LARGE SCALE GENOMIC DNA]</scope>
    <source>
        <strain evidence="2 3">NBRC 14495</strain>
    </source>
</reference>
<feature type="transmembrane region" description="Helical" evidence="1">
    <location>
        <begin position="101"/>
        <end position="127"/>
    </location>
</feature>
<feature type="transmembrane region" description="Helical" evidence="1">
    <location>
        <begin position="62"/>
        <end position="81"/>
    </location>
</feature>
<keyword evidence="1" id="KW-0472">Membrane</keyword>
<gene>
    <name evidence="2" type="ORF">Cci01nite_44570</name>
</gene>
<accession>A0A8J3KLF4</accession>
<evidence type="ECO:0000313" key="3">
    <source>
        <dbReference type="Proteomes" id="UP000659904"/>
    </source>
</evidence>
<comment type="caution">
    <text evidence="2">The sequence shown here is derived from an EMBL/GenBank/DDBJ whole genome shotgun (WGS) entry which is preliminary data.</text>
</comment>
<name>A0A8J3KLF4_9ACTN</name>
<feature type="transmembrane region" description="Helical" evidence="1">
    <location>
        <begin position="198"/>
        <end position="215"/>
    </location>
</feature>
<feature type="transmembrane region" description="Helical" evidence="1">
    <location>
        <begin position="12"/>
        <end position="34"/>
    </location>
</feature>
<organism evidence="2 3">
    <name type="scientific">Catellatospora citrea</name>
    <dbReference type="NCBI Taxonomy" id="53366"/>
    <lineage>
        <taxon>Bacteria</taxon>
        <taxon>Bacillati</taxon>
        <taxon>Actinomycetota</taxon>
        <taxon>Actinomycetes</taxon>
        <taxon>Micromonosporales</taxon>
        <taxon>Micromonosporaceae</taxon>
        <taxon>Catellatospora</taxon>
    </lineage>
</organism>
<dbReference type="Proteomes" id="UP000659904">
    <property type="component" value="Unassembled WGS sequence"/>
</dbReference>
<proteinExistence type="predicted"/>
<sequence length="232" mass="24709">MAAVGTSPRRRAAYLATAMGVVHSVLALVSFWLLHDAPKPGSPDSAVIAFYSGGQGRTVLTVGIYLLPLSAIAFIWFTVALRMWISEHGHPEHFLFSNLQLVAGIVYAALLLVAGAAFSVDAAGAALGDGPVDPQSARAFPQFGRMLAVMLDSRMAAIFVMTTAGIGRSTKVLPAWFVWLSYPLGLLLLFGATLQTRFALIFPAWVLTLAVLLTLRVHHTAEPRPGDLVTGA</sequence>
<evidence type="ECO:0000313" key="2">
    <source>
        <dbReference type="EMBL" id="GIF99363.1"/>
    </source>
</evidence>
<keyword evidence="1" id="KW-0812">Transmembrane</keyword>